<proteinExistence type="predicted"/>
<evidence type="ECO:0000256" key="1">
    <source>
        <dbReference type="SAM" id="Phobius"/>
    </source>
</evidence>
<keyword evidence="1" id="KW-0812">Transmembrane</keyword>
<dbReference type="Proteomes" id="UP000246702">
    <property type="component" value="Unassembled WGS sequence"/>
</dbReference>
<organism evidence="2 3">
    <name type="scientific">Aspergillus sclerotioniger CBS 115572</name>
    <dbReference type="NCBI Taxonomy" id="1450535"/>
    <lineage>
        <taxon>Eukaryota</taxon>
        <taxon>Fungi</taxon>
        <taxon>Dikarya</taxon>
        <taxon>Ascomycota</taxon>
        <taxon>Pezizomycotina</taxon>
        <taxon>Eurotiomycetes</taxon>
        <taxon>Eurotiomycetidae</taxon>
        <taxon>Eurotiales</taxon>
        <taxon>Aspergillaceae</taxon>
        <taxon>Aspergillus</taxon>
        <taxon>Aspergillus subgen. Circumdati</taxon>
    </lineage>
</organism>
<feature type="transmembrane region" description="Helical" evidence="1">
    <location>
        <begin position="223"/>
        <end position="241"/>
    </location>
</feature>
<dbReference type="RefSeq" id="XP_025468592.1">
    <property type="nucleotide sequence ID" value="XM_025616204.1"/>
</dbReference>
<keyword evidence="3" id="KW-1185">Reference proteome</keyword>
<accession>A0A317WV39</accession>
<name>A0A317WV39_9EURO</name>
<dbReference type="AlphaFoldDB" id="A0A317WV39"/>
<feature type="transmembrane region" description="Helical" evidence="1">
    <location>
        <begin position="89"/>
        <end position="109"/>
    </location>
</feature>
<dbReference type="PANTHER" id="PTHR35043:SF7">
    <property type="entry name" value="TRANSCRIPTION FACTOR DOMAIN-CONTAINING PROTEIN"/>
    <property type="match status" value="1"/>
</dbReference>
<comment type="caution">
    <text evidence="2">The sequence shown here is derived from an EMBL/GenBank/DDBJ whole genome shotgun (WGS) entry which is preliminary data.</text>
</comment>
<feature type="transmembrane region" description="Helical" evidence="1">
    <location>
        <begin position="377"/>
        <end position="404"/>
    </location>
</feature>
<feature type="transmembrane region" description="Helical" evidence="1">
    <location>
        <begin position="121"/>
        <end position="139"/>
    </location>
</feature>
<keyword evidence="1" id="KW-0472">Membrane</keyword>
<reference evidence="2 3" key="1">
    <citation type="submission" date="2016-12" db="EMBL/GenBank/DDBJ databases">
        <title>The genomes of Aspergillus section Nigri reveals drivers in fungal speciation.</title>
        <authorList>
            <consortium name="DOE Joint Genome Institute"/>
            <person name="Vesth T.C."/>
            <person name="Nybo J."/>
            <person name="Theobald S."/>
            <person name="Brandl J."/>
            <person name="Frisvad J.C."/>
            <person name="Nielsen K.F."/>
            <person name="Lyhne E.K."/>
            <person name="Kogle M.E."/>
            <person name="Kuo A."/>
            <person name="Riley R."/>
            <person name="Clum A."/>
            <person name="Nolan M."/>
            <person name="Lipzen A."/>
            <person name="Salamov A."/>
            <person name="Henrissat B."/>
            <person name="Wiebenga A."/>
            <person name="De Vries R.P."/>
            <person name="Grigoriev I.V."/>
            <person name="Mortensen U.H."/>
            <person name="Andersen M.R."/>
            <person name="Baker S.E."/>
        </authorList>
    </citation>
    <scope>NUCLEOTIDE SEQUENCE [LARGE SCALE GENOMIC DNA]</scope>
    <source>
        <strain evidence="2 3">CBS 115572</strain>
    </source>
</reference>
<evidence type="ECO:0000313" key="2">
    <source>
        <dbReference type="EMBL" id="PWY89681.1"/>
    </source>
</evidence>
<evidence type="ECO:0000313" key="3">
    <source>
        <dbReference type="Proteomes" id="UP000246702"/>
    </source>
</evidence>
<dbReference type="OrthoDB" id="3061561at2759"/>
<dbReference type="GeneID" id="37118347"/>
<feature type="transmembrane region" description="Helical" evidence="1">
    <location>
        <begin position="305"/>
        <end position="326"/>
    </location>
</feature>
<keyword evidence="1" id="KW-1133">Transmembrane helix</keyword>
<protein>
    <submittedName>
        <fullName evidence="2">Uncharacterized protein</fullName>
    </submittedName>
</protein>
<dbReference type="EMBL" id="MSFK01000011">
    <property type="protein sequence ID" value="PWY89681.1"/>
    <property type="molecule type" value="Genomic_DNA"/>
</dbReference>
<feature type="transmembrane region" description="Helical" evidence="1">
    <location>
        <begin position="338"/>
        <end position="357"/>
    </location>
</feature>
<gene>
    <name evidence="2" type="ORF">BO94DRAFT_594537</name>
</gene>
<dbReference type="PANTHER" id="PTHR35043">
    <property type="entry name" value="TRANSCRIPTION FACTOR DOMAIN-CONTAINING PROTEIN"/>
    <property type="match status" value="1"/>
</dbReference>
<sequence>MSRPVHCQNVTAAAPAEERVGWVSPPTTRGTSDILFSCLSVFIICSWKCVHLNIPSIEESEAGCHTAWGWLPFWPTAPLRRLWGRKLRWMALIAIAPEIGIAVAFKDFMKAREIFKEYQHLGFTMTHAFYACMGGYRIAIPQALRHRDGAAHNNELPTSGAAPVEALEGGPAPGHSLPLVKEEDIRNASASDAITKGLAILQCGWLVIQSIARAAAGLPLTELELMTLAFIPCALVMYGLWWDKPFGVQRATLIYPLDPKNARALHDRLGLSNRLARSARNEDGAQSFQVLLEFYFSVWSMRDHVYWDSVICNITSIVFSVFHLIAWNWEFPSKTVKILWRVFSVTATGAPVVLVTTPSLLSCTSLWSSGVWRALGTFIVVSFGLGWVYIIARVSLIVLVFYCFSSMPADVYKAVQWTAIFPHFS</sequence>